<keyword evidence="2" id="KW-1185">Reference proteome</keyword>
<evidence type="ECO:0000313" key="2">
    <source>
        <dbReference type="Proteomes" id="UP001054945"/>
    </source>
</evidence>
<evidence type="ECO:0000313" key="1">
    <source>
        <dbReference type="EMBL" id="GIY56834.1"/>
    </source>
</evidence>
<sequence>MTIPDDLITCVKGLQRRRFKRVEWITNFIFLGFLCRAQDISVLQERPEVRLEDIVLHGYDSFQTPPNGEETVLTFLEKDDIPTEDFRAQSYDNASNISGKSKRNMRHSELIPSTCCVFMLVSVYNRQQVIFK</sequence>
<accession>A0AAV4UGH6</accession>
<dbReference type="AlphaFoldDB" id="A0AAV4UGH6"/>
<proteinExistence type="predicted"/>
<comment type="caution">
    <text evidence="1">The sequence shown here is derived from an EMBL/GenBank/DDBJ whole genome shotgun (WGS) entry which is preliminary data.</text>
</comment>
<dbReference type="Proteomes" id="UP001054945">
    <property type="component" value="Unassembled WGS sequence"/>
</dbReference>
<protein>
    <submittedName>
        <fullName evidence="1">Uncharacterized protein</fullName>
    </submittedName>
</protein>
<name>A0AAV4UGH6_CAEEX</name>
<gene>
    <name evidence="1" type="ORF">CEXT_440111</name>
</gene>
<dbReference type="EMBL" id="BPLR01012817">
    <property type="protein sequence ID" value="GIY56834.1"/>
    <property type="molecule type" value="Genomic_DNA"/>
</dbReference>
<organism evidence="1 2">
    <name type="scientific">Caerostris extrusa</name>
    <name type="common">Bark spider</name>
    <name type="synonym">Caerostris bankana</name>
    <dbReference type="NCBI Taxonomy" id="172846"/>
    <lineage>
        <taxon>Eukaryota</taxon>
        <taxon>Metazoa</taxon>
        <taxon>Ecdysozoa</taxon>
        <taxon>Arthropoda</taxon>
        <taxon>Chelicerata</taxon>
        <taxon>Arachnida</taxon>
        <taxon>Araneae</taxon>
        <taxon>Araneomorphae</taxon>
        <taxon>Entelegynae</taxon>
        <taxon>Araneoidea</taxon>
        <taxon>Araneidae</taxon>
        <taxon>Caerostris</taxon>
    </lineage>
</organism>
<reference evidence="1 2" key="1">
    <citation type="submission" date="2021-06" db="EMBL/GenBank/DDBJ databases">
        <title>Caerostris extrusa draft genome.</title>
        <authorList>
            <person name="Kono N."/>
            <person name="Arakawa K."/>
        </authorList>
    </citation>
    <scope>NUCLEOTIDE SEQUENCE [LARGE SCALE GENOMIC DNA]</scope>
</reference>